<dbReference type="AlphaFoldDB" id="A0AAN8PR20"/>
<evidence type="ECO:0000256" key="5">
    <source>
        <dbReference type="ARBA" id="ARBA00023136"/>
    </source>
</evidence>
<dbReference type="InterPro" id="IPR016024">
    <property type="entry name" value="ARM-type_fold"/>
</dbReference>
<evidence type="ECO:0000256" key="4">
    <source>
        <dbReference type="ARBA" id="ARBA00022989"/>
    </source>
</evidence>
<keyword evidence="6" id="KW-0325">Glycoprotein</keyword>
<dbReference type="PANTHER" id="PTHR22730">
    <property type="entry name" value="PROMININ PROM PROTEIN"/>
    <property type="match status" value="1"/>
</dbReference>
<dbReference type="Proteomes" id="UP001347796">
    <property type="component" value="Unassembled WGS sequence"/>
</dbReference>
<accession>A0AAN8PR20</accession>
<evidence type="ECO:0000256" key="2">
    <source>
        <dbReference type="ARBA" id="ARBA00006058"/>
    </source>
</evidence>
<sequence length="649" mass="67140">MRLIILAACVCMAVSAPAVQERGLLDSLTSLTSGTGIGSALKVIDAFGKVSQLISDLKNIAPEAHKALNSSITDIKNSMGNIVTDITKAIEGGSTKSVQTRGLLDSLSSLTSGTGIGSALKVIDAFGKVSQLISDLKNIAPEAHKALNSSIEDIKNSMGNIVTDITKSIEGGATKSVQRRFLLDTIANMTSGSGIGSAFKVLDAFSKVSQLITDLKKIVPVANQALNNSVEAIRNSIPGIVGEITKAIQHASNKTVQTRGLLDSLSSLTSGTGIGSALKVIDAFGKVSQLISDLKNIAPEAHKALNSSIADIKNSMGNIVTDITKAIEGGTTKSVQTRGLLDSLSSLTSGTGIGSALKVIDAFGKVSQLISDLKNIAPEAHKALNSSIADIKNSMGNIVTDITKAIEGGTTKSVQRRFLLDTIANITTGTGIGSAFKVLDAFGKVSQLITDLKNIGPVANQALNNSVEAIRNTIPGIVDEIVKSIQKATNKTVQTRGLLDSLSSLTSGTGIGSALKVIDAFGKVSQLISDLKNIAPEAHKALNSSIADIKNSMGNIVTDITKAIEGGATKSVQTRGLLDSLATMTDGTKLGSAVKVMDVFSKVSQLITDLKNIAPEAHQALNGSIEDIKNSVGDIVTDIAKTIDGNKNA</sequence>
<organism evidence="8 9">
    <name type="scientific">Patella caerulea</name>
    <name type="common">Rayed Mediterranean limpet</name>
    <dbReference type="NCBI Taxonomy" id="87958"/>
    <lineage>
        <taxon>Eukaryota</taxon>
        <taxon>Metazoa</taxon>
        <taxon>Spiralia</taxon>
        <taxon>Lophotrochozoa</taxon>
        <taxon>Mollusca</taxon>
        <taxon>Gastropoda</taxon>
        <taxon>Patellogastropoda</taxon>
        <taxon>Patelloidea</taxon>
        <taxon>Patellidae</taxon>
        <taxon>Patella</taxon>
    </lineage>
</organism>
<name>A0AAN8PR20_PATCE</name>
<evidence type="ECO:0000313" key="8">
    <source>
        <dbReference type="EMBL" id="KAK6176501.1"/>
    </source>
</evidence>
<reference evidence="8 9" key="1">
    <citation type="submission" date="2024-01" db="EMBL/GenBank/DDBJ databases">
        <title>The genome of the rayed Mediterranean limpet Patella caerulea (Linnaeus, 1758).</title>
        <authorList>
            <person name="Anh-Thu Weber A."/>
            <person name="Halstead-Nussloch G."/>
        </authorList>
    </citation>
    <scope>NUCLEOTIDE SEQUENCE [LARGE SCALE GENOMIC DNA]</scope>
    <source>
        <strain evidence="8">AATW-2023a</strain>
        <tissue evidence="8">Whole specimen</tissue>
    </source>
</reference>
<feature type="chain" id="PRO_5042836794" evidence="7">
    <location>
        <begin position="19"/>
        <end position="649"/>
    </location>
</feature>
<dbReference type="GO" id="GO:0016020">
    <property type="term" value="C:membrane"/>
    <property type="evidence" value="ECO:0007669"/>
    <property type="project" value="UniProtKB-SubCell"/>
</dbReference>
<keyword evidence="4" id="KW-1133">Transmembrane helix</keyword>
<evidence type="ECO:0000313" key="9">
    <source>
        <dbReference type="Proteomes" id="UP001347796"/>
    </source>
</evidence>
<comment type="similarity">
    <text evidence="2">Belongs to the prominin family.</text>
</comment>
<keyword evidence="3" id="KW-0812">Transmembrane</keyword>
<evidence type="ECO:0000256" key="3">
    <source>
        <dbReference type="ARBA" id="ARBA00022692"/>
    </source>
</evidence>
<comment type="caution">
    <text evidence="8">The sequence shown here is derived from an EMBL/GenBank/DDBJ whole genome shotgun (WGS) entry which is preliminary data.</text>
</comment>
<dbReference type="PANTHER" id="PTHR22730:SF1">
    <property type="entry name" value="PROMININ-LIKE PROTEIN"/>
    <property type="match status" value="1"/>
</dbReference>
<dbReference type="SUPFAM" id="SSF48371">
    <property type="entry name" value="ARM repeat"/>
    <property type="match status" value="1"/>
</dbReference>
<keyword evidence="9" id="KW-1185">Reference proteome</keyword>
<evidence type="ECO:0000256" key="7">
    <source>
        <dbReference type="SAM" id="SignalP"/>
    </source>
</evidence>
<comment type="subcellular location">
    <subcellularLocation>
        <location evidence="1">Membrane</location>
        <topology evidence="1">Multi-pass membrane protein</topology>
    </subcellularLocation>
</comment>
<keyword evidence="7" id="KW-0732">Signal</keyword>
<keyword evidence="5" id="KW-0472">Membrane</keyword>
<protein>
    <submittedName>
        <fullName evidence="8">Uncharacterized protein</fullName>
    </submittedName>
</protein>
<evidence type="ECO:0000256" key="6">
    <source>
        <dbReference type="ARBA" id="ARBA00023180"/>
    </source>
</evidence>
<dbReference type="EMBL" id="JAZGQO010000010">
    <property type="protein sequence ID" value="KAK6176501.1"/>
    <property type="molecule type" value="Genomic_DNA"/>
</dbReference>
<gene>
    <name evidence="8" type="ORF">SNE40_014773</name>
</gene>
<evidence type="ECO:0000256" key="1">
    <source>
        <dbReference type="ARBA" id="ARBA00004141"/>
    </source>
</evidence>
<proteinExistence type="inferred from homology"/>
<dbReference type="InterPro" id="IPR008795">
    <property type="entry name" value="Prominin"/>
</dbReference>
<feature type="signal peptide" evidence="7">
    <location>
        <begin position="1"/>
        <end position="18"/>
    </location>
</feature>